<proteinExistence type="inferred from homology"/>
<keyword evidence="5" id="KW-0732">Signal</keyword>
<evidence type="ECO:0000313" key="7">
    <source>
        <dbReference type="Proteomes" id="UP000054350"/>
    </source>
</evidence>
<keyword evidence="3" id="KW-0687">Ribonucleoprotein</keyword>
<dbReference type="PANTHER" id="PTHR15680:SF9">
    <property type="entry name" value="LARGE RIBOSOMAL SUBUNIT PROTEIN BL19M"/>
    <property type="match status" value="1"/>
</dbReference>
<evidence type="ECO:0000313" key="6">
    <source>
        <dbReference type="EMBL" id="KNE69160.1"/>
    </source>
</evidence>
<dbReference type="PRINTS" id="PR00061">
    <property type="entry name" value="RIBOSOMALL19"/>
</dbReference>
<feature type="chain" id="PRO_5005548382" evidence="5">
    <location>
        <begin position="20"/>
        <end position="202"/>
    </location>
</feature>
<sequence>MFRRLAASALPALLRPAAASASASAPAVAARALSTSTLRLSTAVRLSQDAKEVAHYNVDNRAALFAKSNPNRIRAGAIVQVTSLTSMTKGKPVAFAGIVTSVRHKGIDTSLTLRNYVLKTGVEQTYKVFSPMVTAIKVLQPNKSFTRSKIYFVRENPKLVKWGQIDDLVKTEMEKTKAAEGGSAAASGKAAGKGGKGKGKKK</sequence>
<evidence type="ECO:0000256" key="2">
    <source>
        <dbReference type="ARBA" id="ARBA00022980"/>
    </source>
</evidence>
<dbReference type="VEuPathDB" id="FungiDB:AMAG_14014"/>
<dbReference type="PANTHER" id="PTHR15680">
    <property type="entry name" value="RIBOSOMAL PROTEIN L19"/>
    <property type="match status" value="1"/>
</dbReference>
<dbReference type="Proteomes" id="UP000054350">
    <property type="component" value="Unassembled WGS sequence"/>
</dbReference>
<dbReference type="OMA" id="LSCCIQA"/>
<dbReference type="SUPFAM" id="SSF50104">
    <property type="entry name" value="Translation proteins SH3-like domain"/>
    <property type="match status" value="1"/>
</dbReference>
<dbReference type="AlphaFoldDB" id="A0A0L0T3A8"/>
<evidence type="ECO:0000256" key="1">
    <source>
        <dbReference type="ARBA" id="ARBA00005781"/>
    </source>
</evidence>
<name>A0A0L0T3A8_ALLM3</name>
<feature type="region of interest" description="Disordered" evidence="4">
    <location>
        <begin position="176"/>
        <end position="202"/>
    </location>
</feature>
<dbReference type="Pfam" id="PF01245">
    <property type="entry name" value="Ribosomal_L19"/>
    <property type="match status" value="1"/>
</dbReference>
<feature type="signal peptide" evidence="5">
    <location>
        <begin position="1"/>
        <end position="19"/>
    </location>
</feature>
<reference evidence="6 7" key="1">
    <citation type="submission" date="2009-11" db="EMBL/GenBank/DDBJ databases">
        <title>Annotation of Allomyces macrogynus ATCC 38327.</title>
        <authorList>
            <consortium name="The Broad Institute Genome Sequencing Platform"/>
            <person name="Russ C."/>
            <person name="Cuomo C."/>
            <person name="Burger G."/>
            <person name="Gray M.W."/>
            <person name="Holland P.W.H."/>
            <person name="King N."/>
            <person name="Lang F.B.F."/>
            <person name="Roger A.J."/>
            <person name="Ruiz-Trillo I."/>
            <person name="Young S.K."/>
            <person name="Zeng Q."/>
            <person name="Gargeya S."/>
            <person name="Fitzgerald M."/>
            <person name="Haas B."/>
            <person name="Abouelleil A."/>
            <person name="Alvarado L."/>
            <person name="Arachchi H.M."/>
            <person name="Berlin A."/>
            <person name="Chapman S.B."/>
            <person name="Gearin G."/>
            <person name="Goldberg J."/>
            <person name="Griggs A."/>
            <person name="Gujja S."/>
            <person name="Hansen M."/>
            <person name="Heiman D."/>
            <person name="Howarth C."/>
            <person name="Larimer J."/>
            <person name="Lui A."/>
            <person name="MacDonald P.J.P."/>
            <person name="McCowen C."/>
            <person name="Montmayeur A."/>
            <person name="Murphy C."/>
            <person name="Neiman D."/>
            <person name="Pearson M."/>
            <person name="Priest M."/>
            <person name="Roberts A."/>
            <person name="Saif S."/>
            <person name="Shea T."/>
            <person name="Sisk P."/>
            <person name="Stolte C."/>
            <person name="Sykes S."/>
            <person name="Wortman J."/>
            <person name="Nusbaum C."/>
            <person name="Birren B."/>
        </authorList>
    </citation>
    <scope>NUCLEOTIDE SEQUENCE [LARGE SCALE GENOMIC DNA]</scope>
    <source>
        <strain evidence="6 7">ATCC 38327</strain>
    </source>
</reference>
<accession>A0A0L0T3A8</accession>
<keyword evidence="7" id="KW-1185">Reference proteome</keyword>
<dbReference type="EMBL" id="GG745359">
    <property type="protein sequence ID" value="KNE69160.1"/>
    <property type="molecule type" value="Genomic_DNA"/>
</dbReference>
<gene>
    <name evidence="6" type="ORF">AMAG_14014</name>
</gene>
<organism evidence="6 7">
    <name type="scientific">Allomyces macrogynus (strain ATCC 38327)</name>
    <name type="common">Allomyces javanicus var. macrogynus</name>
    <dbReference type="NCBI Taxonomy" id="578462"/>
    <lineage>
        <taxon>Eukaryota</taxon>
        <taxon>Fungi</taxon>
        <taxon>Fungi incertae sedis</taxon>
        <taxon>Blastocladiomycota</taxon>
        <taxon>Blastocladiomycetes</taxon>
        <taxon>Blastocladiales</taxon>
        <taxon>Blastocladiaceae</taxon>
        <taxon>Allomyces</taxon>
    </lineage>
</organism>
<dbReference type="InterPro" id="IPR001857">
    <property type="entry name" value="Ribosomal_bL19"/>
</dbReference>
<reference evidence="7" key="2">
    <citation type="submission" date="2009-11" db="EMBL/GenBank/DDBJ databases">
        <title>The Genome Sequence of Allomyces macrogynus strain ATCC 38327.</title>
        <authorList>
            <consortium name="The Broad Institute Genome Sequencing Platform"/>
            <person name="Russ C."/>
            <person name="Cuomo C."/>
            <person name="Shea T."/>
            <person name="Young S.K."/>
            <person name="Zeng Q."/>
            <person name="Koehrsen M."/>
            <person name="Haas B."/>
            <person name="Borodovsky M."/>
            <person name="Guigo R."/>
            <person name="Alvarado L."/>
            <person name="Berlin A."/>
            <person name="Borenstein D."/>
            <person name="Chen Z."/>
            <person name="Engels R."/>
            <person name="Freedman E."/>
            <person name="Gellesch M."/>
            <person name="Goldberg J."/>
            <person name="Griggs A."/>
            <person name="Gujja S."/>
            <person name="Heiman D."/>
            <person name="Hepburn T."/>
            <person name="Howarth C."/>
            <person name="Jen D."/>
            <person name="Larson L."/>
            <person name="Lewis B."/>
            <person name="Mehta T."/>
            <person name="Park D."/>
            <person name="Pearson M."/>
            <person name="Roberts A."/>
            <person name="Saif S."/>
            <person name="Shenoy N."/>
            <person name="Sisk P."/>
            <person name="Stolte C."/>
            <person name="Sykes S."/>
            <person name="Walk T."/>
            <person name="White J."/>
            <person name="Yandava C."/>
            <person name="Burger G."/>
            <person name="Gray M.W."/>
            <person name="Holland P.W.H."/>
            <person name="King N."/>
            <person name="Lang F.B.F."/>
            <person name="Roger A.J."/>
            <person name="Ruiz-Trillo I."/>
            <person name="Lander E."/>
            <person name="Nusbaum C."/>
        </authorList>
    </citation>
    <scope>NUCLEOTIDE SEQUENCE [LARGE SCALE GENOMIC DNA]</scope>
    <source>
        <strain evidence="7">ATCC 38327</strain>
    </source>
</reference>
<evidence type="ECO:0000256" key="5">
    <source>
        <dbReference type="SAM" id="SignalP"/>
    </source>
</evidence>
<dbReference type="OrthoDB" id="432645at2759"/>
<dbReference type="GO" id="GO:0003735">
    <property type="term" value="F:structural constituent of ribosome"/>
    <property type="evidence" value="ECO:0007669"/>
    <property type="project" value="InterPro"/>
</dbReference>
<feature type="compositionally biased region" description="Low complexity" evidence="4">
    <location>
        <begin position="179"/>
        <end position="190"/>
    </location>
</feature>
<evidence type="ECO:0000256" key="3">
    <source>
        <dbReference type="ARBA" id="ARBA00023274"/>
    </source>
</evidence>
<dbReference type="Gene3D" id="2.30.30.790">
    <property type="match status" value="1"/>
</dbReference>
<dbReference type="STRING" id="578462.A0A0L0T3A8"/>
<dbReference type="InterPro" id="IPR038657">
    <property type="entry name" value="Ribosomal_bL19_sf"/>
</dbReference>
<evidence type="ECO:0000256" key="4">
    <source>
        <dbReference type="SAM" id="MobiDB-lite"/>
    </source>
</evidence>
<dbReference type="GO" id="GO:0005762">
    <property type="term" value="C:mitochondrial large ribosomal subunit"/>
    <property type="evidence" value="ECO:0007669"/>
    <property type="project" value="TreeGrafter"/>
</dbReference>
<dbReference type="GO" id="GO:0006412">
    <property type="term" value="P:translation"/>
    <property type="evidence" value="ECO:0007669"/>
    <property type="project" value="InterPro"/>
</dbReference>
<keyword evidence="2 6" id="KW-0689">Ribosomal protein</keyword>
<dbReference type="InterPro" id="IPR008991">
    <property type="entry name" value="Translation_prot_SH3-like_sf"/>
</dbReference>
<dbReference type="eggNOG" id="KOG1698">
    <property type="taxonomic scope" value="Eukaryota"/>
</dbReference>
<protein>
    <submittedName>
        <fullName evidence="6">Ribosomal protein L19</fullName>
    </submittedName>
</protein>
<comment type="similarity">
    <text evidence="1">Belongs to the bacterial ribosomal protein bL19 family.</text>
</comment>